<dbReference type="SUPFAM" id="SSF53474">
    <property type="entry name" value="alpha/beta-Hydrolases"/>
    <property type="match status" value="1"/>
</dbReference>
<dbReference type="Pfam" id="PF10230">
    <property type="entry name" value="LIDHydrolase"/>
    <property type="match status" value="1"/>
</dbReference>
<name>A0A7D8Z900_9HELO</name>
<dbReference type="GO" id="GO:0016298">
    <property type="term" value="F:lipase activity"/>
    <property type="evidence" value="ECO:0007669"/>
    <property type="project" value="InterPro"/>
</dbReference>
<dbReference type="InterPro" id="IPR029058">
    <property type="entry name" value="AB_hydrolase_fold"/>
</dbReference>
<dbReference type="GO" id="GO:0019915">
    <property type="term" value="P:lipid storage"/>
    <property type="evidence" value="ECO:0007669"/>
    <property type="project" value="InterPro"/>
</dbReference>
<accession>A0A7D8Z900</accession>
<comment type="similarity">
    <text evidence="2">Belongs to the AB hydrolase superfamily. LDAH family.</text>
</comment>
<keyword evidence="6" id="KW-1185">Reference proteome</keyword>
<protein>
    <submittedName>
        <fullName evidence="5">Lipid droplet-associated hydrolase</fullName>
    </submittedName>
</protein>
<dbReference type="PANTHER" id="PTHR13390:SF0">
    <property type="entry name" value="LIPID DROPLET-ASSOCIATED HYDROLASE"/>
    <property type="match status" value="1"/>
</dbReference>
<dbReference type="AlphaFoldDB" id="A0A7D8Z900"/>
<comment type="caution">
    <text evidence="5">The sequence shown here is derived from an EMBL/GenBank/DDBJ whole genome shotgun (WGS) entry which is preliminary data.</text>
</comment>
<evidence type="ECO:0000313" key="5">
    <source>
        <dbReference type="EMBL" id="TVY56158.1"/>
    </source>
</evidence>
<dbReference type="OrthoDB" id="448051at2759"/>
<proteinExistence type="inferred from homology"/>
<comment type="subcellular location">
    <subcellularLocation>
        <location evidence="1">Lipid droplet</location>
    </subcellularLocation>
</comment>
<evidence type="ECO:0000313" key="6">
    <source>
        <dbReference type="Proteomes" id="UP000481288"/>
    </source>
</evidence>
<evidence type="ECO:0000256" key="2">
    <source>
        <dbReference type="ARBA" id="ARBA00008300"/>
    </source>
</evidence>
<dbReference type="Proteomes" id="UP000481288">
    <property type="component" value="Unassembled WGS sequence"/>
</dbReference>
<dbReference type="Gene3D" id="3.40.50.1820">
    <property type="entry name" value="alpha/beta hydrolase"/>
    <property type="match status" value="1"/>
</dbReference>
<reference evidence="5 6" key="1">
    <citation type="submission" date="2018-05" db="EMBL/GenBank/DDBJ databases">
        <title>Whole genome sequencing for identification of molecular markers to develop diagnostic detection tools for the regulated plant pathogen Lachnellula willkommii.</title>
        <authorList>
            <person name="Giroux E."/>
            <person name="Bilodeau G."/>
        </authorList>
    </citation>
    <scope>NUCLEOTIDE SEQUENCE [LARGE SCALE GENOMIC DNA]</scope>
    <source>
        <strain evidence="5 6">CBS 625.97</strain>
    </source>
</reference>
<keyword evidence="4 5" id="KW-0378">Hydrolase</keyword>
<evidence type="ECO:0000256" key="4">
    <source>
        <dbReference type="ARBA" id="ARBA00022801"/>
    </source>
</evidence>
<gene>
    <name evidence="5" type="primary">LDAH</name>
    <name evidence="5" type="ORF">LCER1_G003311</name>
</gene>
<keyword evidence="3" id="KW-0551">Lipid droplet</keyword>
<evidence type="ECO:0000256" key="1">
    <source>
        <dbReference type="ARBA" id="ARBA00004502"/>
    </source>
</evidence>
<organism evidence="5 6">
    <name type="scientific">Lachnellula cervina</name>
    <dbReference type="NCBI Taxonomy" id="1316786"/>
    <lineage>
        <taxon>Eukaryota</taxon>
        <taxon>Fungi</taxon>
        <taxon>Dikarya</taxon>
        <taxon>Ascomycota</taxon>
        <taxon>Pezizomycotina</taxon>
        <taxon>Leotiomycetes</taxon>
        <taxon>Helotiales</taxon>
        <taxon>Lachnaceae</taxon>
        <taxon>Lachnellula</taxon>
    </lineage>
</organism>
<sequence length="353" mass="39486">MPPNWNTASSFQISLCPKTNDASASYNLVYMITGNPGLIGYYDTFLKTLHNRLSDSLRFPPSSNTFHVYGQSLAGFEDETPSEPMPASPYSLEYQIQRSQKTLEGLRIESGPRKGEKFDSIFLIGHSVGSYILLEIIQRLKKSSSPLKIKSGILLFPTVTHIAQSPSGVKISTLFRIPDFPRRASIAAKGLVWLAPEGVLKWLVGLVARMPSEAAEVTTRFLKSRMGIWQALQLAKEEMDNITEDRWDEDIWGIEQGVAEVKDERPKLIFYFGNDDHWVANHTRDALIAARGRAGQENESSKPIMLIDENGVDHGFCISKSPKAYRTVILTVPGHSESIAEKVEVWIDNMIES</sequence>
<dbReference type="PANTHER" id="PTHR13390">
    <property type="entry name" value="LIPASE"/>
    <property type="match status" value="1"/>
</dbReference>
<dbReference type="GO" id="GO:0005811">
    <property type="term" value="C:lipid droplet"/>
    <property type="evidence" value="ECO:0007669"/>
    <property type="project" value="UniProtKB-SubCell"/>
</dbReference>
<dbReference type="InterPro" id="IPR019363">
    <property type="entry name" value="LDAH"/>
</dbReference>
<dbReference type="EMBL" id="QGMG01000181">
    <property type="protein sequence ID" value="TVY56158.1"/>
    <property type="molecule type" value="Genomic_DNA"/>
</dbReference>
<evidence type="ECO:0000256" key="3">
    <source>
        <dbReference type="ARBA" id="ARBA00022677"/>
    </source>
</evidence>